<feature type="transmembrane region" description="Helical" evidence="5">
    <location>
        <begin position="396"/>
        <end position="416"/>
    </location>
</feature>
<accession>A0ABD0JRV3</accession>
<evidence type="ECO:0000256" key="1">
    <source>
        <dbReference type="ARBA" id="ARBA00004141"/>
    </source>
</evidence>
<protein>
    <recommendedName>
        <fullName evidence="8">Adenylate cyclase</fullName>
    </recommendedName>
</protein>
<keyword evidence="4 5" id="KW-0472">Membrane</keyword>
<evidence type="ECO:0000256" key="3">
    <source>
        <dbReference type="ARBA" id="ARBA00022989"/>
    </source>
</evidence>
<feature type="transmembrane region" description="Helical" evidence="5">
    <location>
        <begin position="214"/>
        <end position="232"/>
    </location>
</feature>
<evidence type="ECO:0008006" key="8">
    <source>
        <dbReference type="Google" id="ProtNLM"/>
    </source>
</evidence>
<organism evidence="6 7">
    <name type="scientific">Batillaria attramentaria</name>
    <dbReference type="NCBI Taxonomy" id="370345"/>
    <lineage>
        <taxon>Eukaryota</taxon>
        <taxon>Metazoa</taxon>
        <taxon>Spiralia</taxon>
        <taxon>Lophotrochozoa</taxon>
        <taxon>Mollusca</taxon>
        <taxon>Gastropoda</taxon>
        <taxon>Caenogastropoda</taxon>
        <taxon>Sorbeoconcha</taxon>
        <taxon>Cerithioidea</taxon>
        <taxon>Batillariidae</taxon>
        <taxon>Batillaria</taxon>
    </lineage>
</organism>
<comment type="caution">
    <text evidence="6">The sequence shown here is derived from an EMBL/GenBank/DDBJ whole genome shotgun (WGS) entry which is preliminary data.</text>
</comment>
<evidence type="ECO:0000256" key="4">
    <source>
        <dbReference type="ARBA" id="ARBA00023136"/>
    </source>
</evidence>
<evidence type="ECO:0000313" key="6">
    <source>
        <dbReference type="EMBL" id="KAK7477612.1"/>
    </source>
</evidence>
<dbReference type="AlphaFoldDB" id="A0ABD0JRV3"/>
<name>A0ABD0JRV3_9CAEN</name>
<keyword evidence="2 5" id="KW-0812">Transmembrane</keyword>
<keyword evidence="3 5" id="KW-1133">Transmembrane helix</keyword>
<dbReference type="InterPro" id="IPR036259">
    <property type="entry name" value="MFS_trans_sf"/>
</dbReference>
<evidence type="ECO:0000313" key="7">
    <source>
        <dbReference type="Proteomes" id="UP001519460"/>
    </source>
</evidence>
<dbReference type="GO" id="GO:0016020">
    <property type="term" value="C:membrane"/>
    <property type="evidence" value="ECO:0007669"/>
    <property type="project" value="UniProtKB-SubCell"/>
</dbReference>
<dbReference type="PANTHER" id="PTHR23507:SF1">
    <property type="entry name" value="FI18259P1-RELATED"/>
    <property type="match status" value="1"/>
</dbReference>
<reference evidence="6 7" key="1">
    <citation type="journal article" date="2023" name="Sci. Data">
        <title>Genome assembly of the Korean intertidal mud-creeper Batillaria attramentaria.</title>
        <authorList>
            <person name="Patra A.K."/>
            <person name="Ho P.T."/>
            <person name="Jun S."/>
            <person name="Lee S.J."/>
            <person name="Kim Y."/>
            <person name="Won Y.J."/>
        </authorList>
    </citation>
    <scope>NUCLEOTIDE SEQUENCE [LARGE SCALE GENOMIC DNA]</scope>
    <source>
        <strain evidence="6">Wonlab-2016</strain>
    </source>
</reference>
<feature type="transmembrane region" description="Helical" evidence="5">
    <location>
        <begin position="422"/>
        <end position="444"/>
    </location>
</feature>
<feature type="transmembrane region" description="Helical" evidence="5">
    <location>
        <begin position="7"/>
        <end position="28"/>
    </location>
</feature>
<comment type="subcellular location">
    <subcellularLocation>
        <location evidence="1">Membrane</location>
        <topology evidence="1">Multi-pass membrane protein</topology>
    </subcellularLocation>
</comment>
<dbReference type="Proteomes" id="UP001519460">
    <property type="component" value="Unassembled WGS sequence"/>
</dbReference>
<evidence type="ECO:0000256" key="2">
    <source>
        <dbReference type="ARBA" id="ARBA00022692"/>
    </source>
</evidence>
<gene>
    <name evidence="6" type="ORF">BaRGS_00031160</name>
</gene>
<dbReference type="PANTHER" id="PTHR23507">
    <property type="entry name" value="ZGC:174356"/>
    <property type="match status" value="1"/>
</dbReference>
<proteinExistence type="predicted"/>
<dbReference type="EMBL" id="JACVVK020000345">
    <property type="protein sequence ID" value="KAK7477612.1"/>
    <property type="molecule type" value="Genomic_DNA"/>
</dbReference>
<keyword evidence="7" id="KW-1185">Reference proteome</keyword>
<feature type="transmembrane region" description="Helical" evidence="5">
    <location>
        <begin position="334"/>
        <end position="351"/>
    </location>
</feature>
<sequence length="478" mass="52358">MISLEELPVLVAVFLYFLADYMMLYTAFPYTIYAVCLDTFPNATVPFCLHLNDQPDLEDQVTGRAAVFFTMEKVVGPIPSLILAAVLGRWSDHNGRRLPMLIPCVGACLATVLFLLADYLRHTSVIWVMMTGFFLRALSGQGLIFRLMSYSHTADVVNQRFRNDRDATEEEKARKDRLLFRRSARIQAAENLGMAAGGLLAWVTQVIFNAPTSLCMSSAIHVLVAVIVWLWVRDVALCPQHKQIGNTQSILQVFKEKFCMMFGDGADRLTMWGMFTATFILIGCLNGRAAVIMAAVQRAPLSWPNDRLSALGAACSSTASFFLFFLAPCFRHTTVIVIGLVVSMAGTLWMMSPSTTWEMMAAGCMGQLADCVTPAIKTMASTRAPKEQVGRLLSRLTVAEALGAILVPTALVPVYVFTVQAFAGAVFLVCACLLVSVLVILMGVTLANCCKVEHGPETQRLIAADKVSDASDPDQHKV</sequence>
<dbReference type="SUPFAM" id="SSF103473">
    <property type="entry name" value="MFS general substrate transporter"/>
    <property type="match status" value="1"/>
</dbReference>
<feature type="transmembrane region" description="Helical" evidence="5">
    <location>
        <begin position="269"/>
        <end position="296"/>
    </location>
</feature>
<feature type="transmembrane region" description="Helical" evidence="5">
    <location>
        <begin position="308"/>
        <end position="327"/>
    </location>
</feature>
<dbReference type="Gene3D" id="1.20.1250.20">
    <property type="entry name" value="MFS general substrate transporter like domains"/>
    <property type="match status" value="1"/>
</dbReference>
<evidence type="ECO:0000256" key="5">
    <source>
        <dbReference type="SAM" id="Phobius"/>
    </source>
</evidence>
<feature type="transmembrane region" description="Helical" evidence="5">
    <location>
        <begin position="126"/>
        <end position="145"/>
    </location>
</feature>
<feature type="transmembrane region" description="Helical" evidence="5">
    <location>
        <begin position="100"/>
        <end position="120"/>
    </location>
</feature>